<gene>
    <name evidence="1" type="ORF">Pint_28360</name>
</gene>
<evidence type="ECO:0000313" key="1">
    <source>
        <dbReference type="EMBL" id="KAJ0040072.1"/>
    </source>
</evidence>
<reference evidence="2" key="1">
    <citation type="journal article" date="2023" name="G3 (Bethesda)">
        <title>Genome assembly and association tests identify interacting loci associated with vigor, precocity, and sex in interspecific pistachio rootstocks.</title>
        <authorList>
            <person name="Palmer W."/>
            <person name="Jacygrad E."/>
            <person name="Sagayaradj S."/>
            <person name="Cavanaugh K."/>
            <person name="Han R."/>
            <person name="Bertier L."/>
            <person name="Beede B."/>
            <person name="Kafkas S."/>
            <person name="Golino D."/>
            <person name="Preece J."/>
            <person name="Michelmore R."/>
        </authorList>
    </citation>
    <scope>NUCLEOTIDE SEQUENCE [LARGE SCALE GENOMIC DNA]</scope>
</reference>
<protein>
    <submittedName>
        <fullName evidence="1">Uncharacterized protein</fullName>
    </submittedName>
</protein>
<dbReference type="Proteomes" id="UP001163603">
    <property type="component" value="Chromosome 5"/>
</dbReference>
<organism evidence="1 2">
    <name type="scientific">Pistacia integerrima</name>
    <dbReference type="NCBI Taxonomy" id="434235"/>
    <lineage>
        <taxon>Eukaryota</taxon>
        <taxon>Viridiplantae</taxon>
        <taxon>Streptophyta</taxon>
        <taxon>Embryophyta</taxon>
        <taxon>Tracheophyta</taxon>
        <taxon>Spermatophyta</taxon>
        <taxon>Magnoliopsida</taxon>
        <taxon>eudicotyledons</taxon>
        <taxon>Gunneridae</taxon>
        <taxon>Pentapetalae</taxon>
        <taxon>rosids</taxon>
        <taxon>malvids</taxon>
        <taxon>Sapindales</taxon>
        <taxon>Anacardiaceae</taxon>
        <taxon>Pistacia</taxon>
    </lineage>
</organism>
<proteinExistence type="predicted"/>
<dbReference type="EMBL" id="CM047740">
    <property type="protein sequence ID" value="KAJ0040072.1"/>
    <property type="molecule type" value="Genomic_DNA"/>
</dbReference>
<comment type="caution">
    <text evidence="1">The sequence shown here is derived from an EMBL/GenBank/DDBJ whole genome shotgun (WGS) entry which is preliminary data.</text>
</comment>
<keyword evidence="2" id="KW-1185">Reference proteome</keyword>
<accession>A0ACC0YNM3</accession>
<sequence length="353" mass="38135">MAAIADREQYKAKTMAGFFSLGGGGGGAGGRVGSNNIYQDLHQNINPPNAIPLDAWYWYRNNDNPYQGLDLFQHQAQLLEQRQQLQQQQDLYSTAVGLGVGPSRNAINLVNGSPSRSTPMRGGRVGSSSCQDCGNQAKKDCPHMRCRTCCKARGFDCSTHVKSTWVPASKRRERQQQVAEMQKQRLEERLQQEDQARGGNSKRQRENPSSSSLASGLEDGDFPEEVSFQAGFRCVRVSSLDDDDDQYAYKTAVTIGGHIFKGILYDQGPDNNYTTGESSTGGGGGGGFQAPAALNFIPADPIPTTSATVSTTVTGGLVTAQSSSAYLDPSTLYPTPLHTFMAGTQFFPSPRSP</sequence>
<evidence type="ECO:0000313" key="2">
    <source>
        <dbReference type="Proteomes" id="UP001163603"/>
    </source>
</evidence>
<name>A0ACC0YNM3_9ROSI</name>